<name>A0AAE3ILE3_9BACT</name>
<protein>
    <submittedName>
        <fullName evidence="3">Uncharacterized protein</fullName>
    </submittedName>
</protein>
<comment type="caution">
    <text evidence="3">The sequence shown here is derived from an EMBL/GenBank/DDBJ whole genome shotgun (WGS) entry which is preliminary data.</text>
</comment>
<dbReference type="RefSeq" id="WP_263037786.1">
    <property type="nucleotide sequence ID" value="NZ_JAOTPL010000008.1"/>
</dbReference>
<accession>A0AAE3ILE3</accession>
<reference evidence="3" key="1">
    <citation type="submission" date="2022-10" db="EMBL/GenBank/DDBJ databases">
        <authorList>
            <person name="Kim H.S."/>
            <person name="Kim J.-S."/>
            <person name="Suh M.K."/>
            <person name="Eom M.K."/>
            <person name="Lee J.-S."/>
        </authorList>
    </citation>
    <scope>NUCLEOTIDE SEQUENCE</scope>
    <source>
        <strain evidence="3">LIP-5</strain>
    </source>
</reference>
<keyword evidence="2" id="KW-1133">Transmembrane helix</keyword>
<feature type="coiled-coil region" evidence="1">
    <location>
        <begin position="35"/>
        <end position="79"/>
    </location>
</feature>
<keyword evidence="4" id="KW-1185">Reference proteome</keyword>
<evidence type="ECO:0000256" key="2">
    <source>
        <dbReference type="SAM" id="Phobius"/>
    </source>
</evidence>
<evidence type="ECO:0000256" key="1">
    <source>
        <dbReference type="SAM" id="Coils"/>
    </source>
</evidence>
<keyword evidence="1" id="KW-0175">Coiled coil</keyword>
<proteinExistence type="predicted"/>
<keyword evidence="2" id="KW-0812">Transmembrane</keyword>
<evidence type="ECO:0000313" key="4">
    <source>
        <dbReference type="Proteomes" id="UP001209317"/>
    </source>
</evidence>
<feature type="transmembrane region" description="Helical" evidence="2">
    <location>
        <begin position="6"/>
        <end position="22"/>
    </location>
</feature>
<dbReference type="AlphaFoldDB" id="A0AAE3ILE3"/>
<dbReference type="EMBL" id="JAOTPL010000008">
    <property type="protein sequence ID" value="MCU7694300.1"/>
    <property type="molecule type" value="Genomic_DNA"/>
</dbReference>
<evidence type="ECO:0000313" key="3">
    <source>
        <dbReference type="EMBL" id="MCU7694300.1"/>
    </source>
</evidence>
<keyword evidence="2" id="KW-0472">Membrane</keyword>
<dbReference type="Proteomes" id="UP001209317">
    <property type="component" value="Unassembled WGS sequence"/>
</dbReference>
<organism evidence="3 4">
    <name type="scientific">Haoranjiania flava</name>
    <dbReference type="NCBI Taxonomy" id="1856322"/>
    <lineage>
        <taxon>Bacteria</taxon>
        <taxon>Pseudomonadati</taxon>
        <taxon>Bacteroidota</taxon>
        <taxon>Chitinophagia</taxon>
        <taxon>Chitinophagales</taxon>
        <taxon>Chitinophagaceae</taxon>
        <taxon>Haoranjiania</taxon>
    </lineage>
</organism>
<sequence length="198" mass="22702">MTDILLIVILVAVMILAVLIWLNDRKARSAYSAAITNCKKENQRLISENHSMRNQLQSALQLETKLKTLMEENNKLRKTISRKQQPQQPKAEEKTVFYMLKPIDNYFPAELKTDDASGTVYEITLEKNNANTGTFVIHTKGAQPQEIIRRSEVYLKPGCIEQNVAAKDAKKIITEQPGKVMLENDKWVIKEKAVIRYE</sequence>
<gene>
    <name evidence="3" type="ORF">OD355_07210</name>
</gene>